<keyword evidence="1" id="KW-1133">Transmembrane helix</keyword>
<feature type="transmembrane region" description="Helical" evidence="1">
    <location>
        <begin position="20"/>
        <end position="37"/>
    </location>
</feature>
<dbReference type="EMBL" id="KQ235014">
    <property type="protein sequence ID" value="KMZ94667.1"/>
    <property type="molecule type" value="Genomic_DNA"/>
</dbReference>
<dbReference type="Proteomes" id="UP000053776">
    <property type="component" value="Unassembled WGS sequence"/>
</dbReference>
<evidence type="ECO:0000256" key="1">
    <source>
        <dbReference type="SAM" id="Phobius"/>
    </source>
</evidence>
<proteinExistence type="predicted"/>
<protein>
    <recommendedName>
        <fullName evidence="4">VIR protein</fullName>
    </recommendedName>
</protein>
<reference evidence="2 3" key="1">
    <citation type="submission" date="2011-08" db="EMBL/GenBank/DDBJ databases">
        <title>The Genome Sequence of Plasmodium vivax Mauritania I.</title>
        <authorList>
            <consortium name="The Broad Institute Genome Sequencing Platform"/>
            <consortium name="The Broad Institute Genome Sequencing Center for Infectious Disease"/>
            <person name="Neafsey D."/>
            <person name="Carlton J."/>
            <person name="Barnwell J."/>
            <person name="Collins W."/>
            <person name="Escalante A."/>
            <person name="Mullikin J."/>
            <person name="Saul A."/>
            <person name="Guigo R."/>
            <person name="Camara F."/>
            <person name="Young S.K."/>
            <person name="Zeng Q."/>
            <person name="Gargeya S."/>
            <person name="Fitzgerald M."/>
            <person name="Haas B."/>
            <person name="Abouelleil A."/>
            <person name="Alvarado L."/>
            <person name="Arachchi H.M."/>
            <person name="Berlin A."/>
            <person name="Brown A."/>
            <person name="Chapman S.B."/>
            <person name="Chen Z."/>
            <person name="Dunbar C."/>
            <person name="Freedman E."/>
            <person name="Gearin G."/>
            <person name="Gellesch M."/>
            <person name="Goldberg J."/>
            <person name="Griggs A."/>
            <person name="Gujja S."/>
            <person name="Heiman D."/>
            <person name="Howarth C."/>
            <person name="Larson L."/>
            <person name="Lui A."/>
            <person name="MacDonald P.J.P."/>
            <person name="Montmayeur A."/>
            <person name="Murphy C."/>
            <person name="Neiman D."/>
            <person name="Pearson M."/>
            <person name="Priest M."/>
            <person name="Roberts A."/>
            <person name="Saif S."/>
            <person name="Shea T."/>
            <person name="Shenoy N."/>
            <person name="Sisk P."/>
            <person name="Stolte C."/>
            <person name="Sykes S."/>
            <person name="Wortman J."/>
            <person name="Nusbaum C."/>
            <person name="Birren B."/>
        </authorList>
    </citation>
    <scope>NUCLEOTIDE SEQUENCE [LARGE SCALE GENOMIC DNA]</scope>
    <source>
        <strain evidence="2 3">Mauritania I</strain>
    </source>
</reference>
<name>A0A0J9TIV2_PLAVI</name>
<organism evidence="2 3">
    <name type="scientific">Plasmodium vivax Mauritania I</name>
    <dbReference type="NCBI Taxonomy" id="1035515"/>
    <lineage>
        <taxon>Eukaryota</taxon>
        <taxon>Sar</taxon>
        <taxon>Alveolata</taxon>
        <taxon>Apicomplexa</taxon>
        <taxon>Aconoidasida</taxon>
        <taxon>Haemosporida</taxon>
        <taxon>Plasmodiidae</taxon>
        <taxon>Plasmodium</taxon>
        <taxon>Plasmodium (Plasmodium)</taxon>
    </lineage>
</organism>
<accession>A0A0J9TIV2</accession>
<evidence type="ECO:0008006" key="4">
    <source>
        <dbReference type="Google" id="ProtNLM"/>
    </source>
</evidence>
<dbReference type="AlphaFoldDB" id="A0A0J9TIV2"/>
<keyword evidence="1" id="KW-0472">Membrane</keyword>
<evidence type="ECO:0000313" key="2">
    <source>
        <dbReference type="EMBL" id="KMZ94667.1"/>
    </source>
</evidence>
<gene>
    <name evidence="2" type="ORF">PVMG_02556</name>
</gene>
<sequence>MLYIIINSYYISDISFKNNIFKLMNIILISFYYSLYIKELISKLYIIILIHLNYKCYSILKSCFDESTLTESGQKIFNRTIEKLNKVSRSINSNKNIFKELAKYLTRDHAFSTYGNPVSCMYINFWLKEEIQKSYNYEYGSNLHLFDQFATIFATERANEGYYKNLCKININEIVDDVYRKKQILYKLYDLYTEHKITPNDKTIEKLCANINLILNVSRGAYDYIKEDKKFEKVIKELMYLIQEQKPHKNKCDYSILKNMLPKEDPKPIVERPVMPVGNSIVTDPLSIPQTDDLKDRVEEISGEDETALSATELLPQKTELQEVPSFAPVILLEGAQELQPLAVLSGGTTHSRFPEGDRLHTPRPQAATILEHESELRPTSDDLLVDTQHARSYERGVLGSIQHTLTEVLGSVEPAPVLGVSGGMGALFLLFKVLKTKF</sequence>
<evidence type="ECO:0000313" key="3">
    <source>
        <dbReference type="Proteomes" id="UP000053776"/>
    </source>
</evidence>
<keyword evidence="1" id="KW-0812">Transmembrane</keyword>
<dbReference type="OrthoDB" id="10574088at2759"/>